<dbReference type="AlphaFoldDB" id="A0AAV5JAC3"/>
<proteinExistence type="predicted"/>
<keyword evidence="3" id="KW-1185">Reference proteome</keyword>
<accession>A0AAV5JAC3</accession>
<evidence type="ECO:0000313" key="3">
    <source>
        <dbReference type="Proteomes" id="UP001054252"/>
    </source>
</evidence>
<keyword evidence="1" id="KW-1133">Transmembrane helix</keyword>
<feature type="transmembrane region" description="Helical" evidence="1">
    <location>
        <begin position="15"/>
        <end position="38"/>
    </location>
</feature>
<keyword evidence="1" id="KW-0472">Membrane</keyword>
<dbReference type="Proteomes" id="UP001054252">
    <property type="component" value="Unassembled WGS sequence"/>
</dbReference>
<reference evidence="2 3" key="1">
    <citation type="journal article" date="2021" name="Commun. Biol.">
        <title>The genome of Shorea leprosula (Dipterocarpaceae) highlights the ecological relevance of drought in aseasonal tropical rainforests.</title>
        <authorList>
            <person name="Ng K.K.S."/>
            <person name="Kobayashi M.J."/>
            <person name="Fawcett J.A."/>
            <person name="Hatakeyama M."/>
            <person name="Paape T."/>
            <person name="Ng C.H."/>
            <person name="Ang C.C."/>
            <person name="Tnah L.H."/>
            <person name="Lee C.T."/>
            <person name="Nishiyama T."/>
            <person name="Sese J."/>
            <person name="O'Brien M.J."/>
            <person name="Copetti D."/>
            <person name="Mohd Noor M.I."/>
            <person name="Ong R.C."/>
            <person name="Putra M."/>
            <person name="Sireger I.Z."/>
            <person name="Indrioko S."/>
            <person name="Kosugi Y."/>
            <person name="Izuno A."/>
            <person name="Isagi Y."/>
            <person name="Lee S.L."/>
            <person name="Shimizu K.K."/>
        </authorList>
    </citation>
    <scope>NUCLEOTIDE SEQUENCE [LARGE SCALE GENOMIC DNA]</scope>
    <source>
        <strain evidence="2">214</strain>
    </source>
</reference>
<keyword evidence="1" id="KW-0812">Transmembrane</keyword>
<comment type="caution">
    <text evidence="2">The sequence shown here is derived from an EMBL/GenBank/DDBJ whole genome shotgun (WGS) entry which is preliminary data.</text>
</comment>
<protein>
    <submittedName>
        <fullName evidence="2">Uncharacterized protein</fullName>
    </submittedName>
</protein>
<evidence type="ECO:0000313" key="2">
    <source>
        <dbReference type="EMBL" id="GKV11539.1"/>
    </source>
</evidence>
<evidence type="ECO:0000256" key="1">
    <source>
        <dbReference type="SAM" id="Phobius"/>
    </source>
</evidence>
<dbReference type="EMBL" id="BPVZ01000034">
    <property type="protein sequence ID" value="GKV11539.1"/>
    <property type="molecule type" value="Genomic_DNA"/>
</dbReference>
<organism evidence="2 3">
    <name type="scientific">Rubroshorea leprosula</name>
    <dbReference type="NCBI Taxonomy" id="152421"/>
    <lineage>
        <taxon>Eukaryota</taxon>
        <taxon>Viridiplantae</taxon>
        <taxon>Streptophyta</taxon>
        <taxon>Embryophyta</taxon>
        <taxon>Tracheophyta</taxon>
        <taxon>Spermatophyta</taxon>
        <taxon>Magnoliopsida</taxon>
        <taxon>eudicotyledons</taxon>
        <taxon>Gunneridae</taxon>
        <taxon>Pentapetalae</taxon>
        <taxon>rosids</taxon>
        <taxon>malvids</taxon>
        <taxon>Malvales</taxon>
        <taxon>Dipterocarpaceae</taxon>
        <taxon>Rubroshorea</taxon>
    </lineage>
</organism>
<gene>
    <name evidence="2" type="ORF">SLEP1_g22788</name>
</gene>
<name>A0AAV5JAC3_9ROSI</name>
<sequence>MFTTFGLCYAATAPLLYLCCAAAALLLCPCCTIVAPLLQCEIVKGKNFKVIQD</sequence>